<dbReference type="AlphaFoldDB" id="A0A8J3AZA0"/>
<name>A0A8J3AZA0_9ACTN</name>
<reference evidence="5" key="1">
    <citation type="journal article" date="2014" name="Int. J. Syst. Evol. Microbiol.">
        <title>Complete genome sequence of Corynebacterium casei LMG S-19264T (=DSM 44701T), isolated from a smear-ripened cheese.</title>
        <authorList>
            <consortium name="US DOE Joint Genome Institute (JGI-PGF)"/>
            <person name="Walter F."/>
            <person name="Albersmeier A."/>
            <person name="Kalinowski J."/>
            <person name="Ruckert C."/>
        </authorList>
    </citation>
    <scope>NUCLEOTIDE SEQUENCE</scope>
    <source>
        <strain evidence="5">JCM 3090</strain>
    </source>
</reference>
<keyword evidence="5" id="KW-0645">Protease</keyword>
<dbReference type="SUPFAM" id="SSF50494">
    <property type="entry name" value="Trypsin-like serine proteases"/>
    <property type="match status" value="1"/>
</dbReference>
<keyword evidence="2" id="KW-1015">Disulfide bond</keyword>
<evidence type="ECO:0000259" key="4">
    <source>
        <dbReference type="PROSITE" id="PS50240"/>
    </source>
</evidence>
<dbReference type="GO" id="GO:0004252">
    <property type="term" value="F:serine-type endopeptidase activity"/>
    <property type="evidence" value="ECO:0007669"/>
    <property type="project" value="InterPro"/>
</dbReference>
<feature type="chain" id="PRO_5035223050" evidence="3">
    <location>
        <begin position="28"/>
        <end position="242"/>
    </location>
</feature>
<dbReference type="PANTHER" id="PTHR24276:SF98">
    <property type="entry name" value="FI18310P1-RELATED"/>
    <property type="match status" value="1"/>
</dbReference>
<organism evidence="5 6">
    <name type="scientific">Pilimelia anulata</name>
    <dbReference type="NCBI Taxonomy" id="53371"/>
    <lineage>
        <taxon>Bacteria</taxon>
        <taxon>Bacillati</taxon>
        <taxon>Actinomycetota</taxon>
        <taxon>Actinomycetes</taxon>
        <taxon>Micromonosporales</taxon>
        <taxon>Micromonosporaceae</taxon>
        <taxon>Pilimelia</taxon>
    </lineage>
</organism>
<dbReference type="InterPro" id="IPR009003">
    <property type="entry name" value="Peptidase_S1_PA"/>
</dbReference>
<dbReference type="EMBL" id="BMQB01000001">
    <property type="protein sequence ID" value="GGJ78456.1"/>
    <property type="molecule type" value="Genomic_DNA"/>
</dbReference>
<dbReference type="Proteomes" id="UP000649739">
    <property type="component" value="Unassembled WGS sequence"/>
</dbReference>
<dbReference type="RefSeq" id="WP_189168387.1">
    <property type="nucleotide sequence ID" value="NZ_BMQB01000001.1"/>
</dbReference>
<comment type="caution">
    <text evidence="5">The sequence shown here is derived from an EMBL/GenBank/DDBJ whole genome shotgun (WGS) entry which is preliminary data.</text>
</comment>
<keyword evidence="3" id="KW-0732">Signal</keyword>
<reference evidence="5" key="2">
    <citation type="submission" date="2020-09" db="EMBL/GenBank/DDBJ databases">
        <authorList>
            <person name="Sun Q."/>
            <person name="Ohkuma M."/>
        </authorList>
    </citation>
    <scope>NUCLEOTIDE SEQUENCE</scope>
    <source>
        <strain evidence="5">JCM 3090</strain>
    </source>
</reference>
<dbReference type="InterPro" id="IPR043504">
    <property type="entry name" value="Peptidase_S1_PA_chymotrypsin"/>
</dbReference>
<dbReference type="Pfam" id="PF00089">
    <property type="entry name" value="Trypsin"/>
    <property type="match status" value="1"/>
</dbReference>
<keyword evidence="6" id="KW-1185">Reference proteome</keyword>
<evidence type="ECO:0000256" key="3">
    <source>
        <dbReference type="SAM" id="SignalP"/>
    </source>
</evidence>
<sequence>MNRRSIRSAGLAIAVAGALGVAGPGHAADDPAPGQHGIVNGKATESAPWAVQFYRGNGSTGSPVCSASLVAADWVLVADHCLTYQHTGRVFSVRIGSLRRGEGTLYQVETFKSKYDVTLMKLASAVPNAPVARVADAAPATGAQVEIYGWGRTCPVDQQCDPSPVLKQATVRVSGSTKDVKGGPAFQLTSVTGNASKGDSGGPARYNDLIVGVASTATSTTSQYSNVTAAATREWIKSTAGV</sequence>
<evidence type="ECO:0000313" key="5">
    <source>
        <dbReference type="EMBL" id="GGJ78456.1"/>
    </source>
</evidence>
<feature type="signal peptide" evidence="3">
    <location>
        <begin position="1"/>
        <end position="27"/>
    </location>
</feature>
<dbReference type="SMART" id="SM00020">
    <property type="entry name" value="Tryp_SPc"/>
    <property type="match status" value="1"/>
</dbReference>
<protein>
    <submittedName>
        <fullName evidence="5">Serine protease</fullName>
    </submittedName>
</protein>
<dbReference type="Gene3D" id="2.40.10.10">
    <property type="entry name" value="Trypsin-like serine proteases"/>
    <property type="match status" value="1"/>
</dbReference>
<keyword evidence="5" id="KW-0378">Hydrolase</keyword>
<feature type="domain" description="Peptidase S1" evidence="4">
    <location>
        <begin position="38"/>
        <end position="241"/>
    </location>
</feature>
<dbReference type="InterPro" id="IPR050430">
    <property type="entry name" value="Peptidase_S1"/>
</dbReference>
<dbReference type="InterPro" id="IPR001314">
    <property type="entry name" value="Peptidase_S1A"/>
</dbReference>
<comment type="similarity">
    <text evidence="1">Belongs to the peptidase S1 family.</text>
</comment>
<dbReference type="PANTHER" id="PTHR24276">
    <property type="entry name" value="POLYSERASE-RELATED"/>
    <property type="match status" value="1"/>
</dbReference>
<dbReference type="PROSITE" id="PS50240">
    <property type="entry name" value="TRYPSIN_DOM"/>
    <property type="match status" value="1"/>
</dbReference>
<dbReference type="GO" id="GO:0006508">
    <property type="term" value="P:proteolysis"/>
    <property type="evidence" value="ECO:0007669"/>
    <property type="project" value="UniProtKB-KW"/>
</dbReference>
<evidence type="ECO:0000256" key="1">
    <source>
        <dbReference type="ARBA" id="ARBA00007664"/>
    </source>
</evidence>
<dbReference type="PRINTS" id="PR00722">
    <property type="entry name" value="CHYMOTRYPSIN"/>
</dbReference>
<accession>A0A8J3AZA0</accession>
<proteinExistence type="inferred from homology"/>
<evidence type="ECO:0000256" key="2">
    <source>
        <dbReference type="ARBA" id="ARBA00023157"/>
    </source>
</evidence>
<evidence type="ECO:0000313" key="6">
    <source>
        <dbReference type="Proteomes" id="UP000649739"/>
    </source>
</evidence>
<gene>
    <name evidence="5" type="ORF">GCM10010123_05530</name>
</gene>
<dbReference type="InterPro" id="IPR001254">
    <property type="entry name" value="Trypsin_dom"/>
</dbReference>